<dbReference type="OrthoDB" id="1847654at2759"/>
<reference evidence="4 5" key="1">
    <citation type="submission" date="2020-04" db="EMBL/GenBank/DDBJ databases">
        <title>Perkinsus olseni comparative genomics.</title>
        <authorList>
            <person name="Bogema D.R."/>
        </authorList>
    </citation>
    <scope>NUCLEOTIDE SEQUENCE [LARGE SCALE GENOMIC DNA]</scope>
    <source>
        <strain evidence="2">ATCC PRA-179</strain>
        <strain evidence="3">ATCC PRA-31</strain>
    </source>
</reference>
<feature type="signal peptide" evidence="1">
    <location>
        <begin position="1"/>
        <end position="19"/>
    </location>
</feature>
<evidence type="ECO:0000313" key="2">
    <source>
        <dbReference type="EMBL" id="KAF4654750.1"/>
    </source>
</evidence>
<organism evidence="2 4">
    <name type="scientific">Perkinsus olseni</name>
    <name type="common">Perkinsus atlanticus</name>
    <dbReference type="NCBI Taxonomy" id="32597"/>
    <lineage>
        <taxon>Eukaryota</taxon>
        <taxon>Sar</taxon>
        <taxon>Alveolata</taxon>
        <taxon>Perkinsozoa</taxon>
        <taxon>Perkinsea</taxon>
        <taxon>Perkinsida</taxon>
        <taxon>Perkinsidae</taxon>
        <taxon>Perkinsus</taxon>
    </lineage>
</organism>
<dbReference type="EMBL" id="JABAHT010000513">
    <property type="protein sequence ID" value="KAF4654750.1"/>
    <property type="molecule type" value="Genomic_DNA"/>
</dbReference>
<evidence type="ECO:0000313" key="3">
    <source>
        <dbReference type="EMBL" id="KAF4657734.1"/>
    </source>
</evidence>
<evidence type="ECO:0000313" key="5">
    <source>
        <dbReference type="Proteomes" id="UP000572268"/>
    </source>
</evidence>
<proteinExistence type="predicted"/>
<dbReference type="PANTHER" id="PTHR31354:SF2">
    <property type="entry name" value="OS01G0793500 PROTEIN"/>
    <property type="match status" value="1"/>
</dbReference>
<evidence type="ECO:0000313" key="4">
    <source>
        <dbReference type="Proteomes" id="UP000570595"/>
    </source>
</evidence>
<sequence>MRIGTAALTSWALLHSAAARLTGDNVDPEKTAIFTSKDIEKYLAPSPFMSFAKVDDFSDSSSSPVMNWIDSSIAGLKSWAGSELLSWGTKIVDTLGDHVEGADMYYNFIPRHVATLEHDGEWHSYNGRCFQDIKVRSTKQGDGTIMIEADYRNAVSWTCAEYVLYGNAADFHMQYKIHRGTETYKWTADEGKINVFDLRTSLVDAAEGIIKTADLLLGRDQALDFVDHFMNITFDKRSNPGQCDIAEEDIHPGDVIMVTNIQGQSASIMWAGGSIASHTLMFLRDPETQKLHSIESWAGGVRKLTFEEYLKDDAGWYNNGVLVPLKEELRESFDNDAAWKKFTTEFEGNDYGYSNFLFTAVDSLKGNYPCIPMDNYQTCLSWEFVEIAMGLVERARPDMANLLFLEAFNHRMGSSGLGLSDILKMADAKLEGGSAMLPTIPEEDEWTYHTHHNGEPIVGPSRVCSALVCEMLRAGGALGDHELSCSEFTPFDVYSMDIFTTPTYQLKGDYAIDLTKPEALRLGQKPVTDDMAETCQTIITADSQTLFVLEEFPLWTTGKERR</sequence>
<accession>A0A7J6L6E5</accession>
<dbReference type="AlphaFoldDB" id="A0A7J6L6E5"/>
<dbReference type="InterPro" id="IPR038765">
    <property type="entry name" value="Papain-like_cys_pep_sf"/>
</dbReference>
<dbReference type="Proteomes" id="UP000572268">
    <property type="component" value="Unassembled WGS sequence"/>
</dbReference>
<dbReference type="PANTHER" id="PTHR31354">
    <property type="entry name" value="OS01G0793500 PROTEIN"/>
    <property type="match status" value="1"/>
</dbReference>
<feature type="chain" id="PRO_5036205304" evidence="1">
    <location>
        <begin position="20"/>
        <end position="562"/>
    </location>
</feature>
<keyword evidence="1" id="KW-0732">Signal</keyword>
<name>A0A7J6L6E5_PEROL</name>
<dbReference type="SUPFAM" id="SSF54001">
    <property type="entry name" value="Cysteine proteinases"/>
    <property type="match status" value="1"/>
</dbReference>
<dbReference type="Proteomes" id="UP000570595">
    <property type="component" value="Unassembled WGS sequence"/>
</dbReference>
<comment type="caution">
    <text evidence="2">The sequence shown here is derived from an EMBL/GenBank/DDBJ whole genome shotgun (WGS) entry which is preliminary data.</text>
</comment>
<evidence type="ECO:0000256" key="1">
    <source>
        <dbReference type="SAM" id="SignalP"/>
    </source>
</evidence>
<gene>
    <name evidence="3" type="ORF">FOL46_007284</name>
    <name evidence="2" type="ORF">FOZ61_008061</name>
</gene>
<protein>
    <submittedName>
        <fullName evidence="2">Uncharacterized protein</fullName>
    </submittedName>
</protein>
<dbReference type="EMBL" id="JABANN010000506">
    <property type="protein sequence ID" value="KAF4657734.1"/>
    <property type="molecule type" value="Genomic_DNA"/>
</dbReference>
<dbReference type="Gene3D" id="3.90.1720.10">
    <property type="entry name" value="endopeptidase domain like (from Nostoc punctiforme)"/>
    <property type="match status" value="1"/>
</dbReference>